<gene>
    <name evidence="1" type="ORF">SAMN06265373_108114</name>
</gene>
<comment type="caution">
    <text evidence="1">The sequence shown here is derived from an EMBL/GenBank/DDBJ whole genome shotgun (WGS) entry which is preliminary data.</text>
</comment>
<dbReference type="RefSeq" id="WP_283427414.1">
    <property type="nucleotide sequence ID" value="NZ_FXTY01000008.1"/>
</dbReference>
<keyword evidence="2" id="KW-1185">Reference proteome</keyword>
<name>A0ABY1PGB0_9RHOB</name>
<evidence type="ECO:0000313" key="2">
    <source>
        <dbReference type="Proteomes" id="UP001157961"/>
    </source>
</evidence>
<dbReference type="EMBL" id="FXTY01000008">
    <property type="protein sequence ID" value="SMP32008.1"/>
    <property type="molecule type" value="Genomic_DNA"/>
</dbReference>
<protein>
    <recommendedName>
        <fullName evidence="3">DNA cytosine methyltransferase</fullName>
    </recommendedName>
</protein>
<sequence length="229" mass="25886">MKSPKDINVLIGCETSGAMRDAFLARGFNAFSCDVLPADTPTNRHIQDDVRRVMHEGRWDLLCVMHPPCTRLCRAGQRWLYGPNKSHPKKLPKGRTWADMIAEFDEACALFEDCLNAPIPLRVIENPVMHKWAKERICDLPTPQIVQPWWFGEKAFKATGFYRMGGLPGLTATNKLTPPKHGTDEYKRWSAIFRAPPGPNRWKIRSKTFQGVADAAAHQWGNHALKVAA</sequence>
<dbReference type="Proteomes" id="UP001157961">
    <property type="component" value="Unassembled WGS sequence"/>
</dbReference>
<organism evidence="1 2">
    <name type="scientific">Shimia sagamensis</name>
    <dbReference type="NCBI Taxonomy" id="1566352"/>
    <lineage>
        <taxon>Bacteria</taxon>
        <taxon>Pseudomonadati</taxon>
        <taxon>Pseudomonadota</taxon>
        <taxon>Alphaproteobacteria</taxon>
        <taxon>Rhodobacterales</taxon>
        <taxon>Roseobacteraceae</taxon>
    </lineage>
</organism>
<accession>A0ABY1PGB0</accession>
<evidence type="ECO:0008006" key="3">
    <source>
        <dbReference type="Google" id="ProtNLM"/>
    </source>
</evidence>
<proteinExistence type="predicted"/>
<reference evidence="1 2" key="1">
    <citation type="submission" date="2017-05" db="EMBL/GenBank/DDBJ databases">
        <authorList>
            <person name="Varghese N."/>
            <person name="Submissions S."/>
        </authorList>
    </citation>
    <scope>NUCLEOTIDE SEQUENCE [LARGE SCALE GENOMIC DNA]</scope>
    <source>
        <strain evidence="1 2">DSM 29734</strain>
    </source>
</reference>
<evidence type="ECO:0000313" key="1">
    <source>
        <dbReference type="EMBL" id="SMP32008.1"/>
    </source>
</evidence>